<keyword evidence="8" id="KW-0326">Glycosidase</keyword>
<dbReference type="InterPro" id="IPR037524">
    <property type="entry name" value="PA14/GLEYA"/>
</dbReference>
<evidence type="ECO:0000256" key="8">
    <source>
        <dbReference type="ARBA" id="ARBA00023295"/>
    </source>
</evidence>
<evidence type="ECO:0000256" key="9">
    <source>
        <dbReference type="ARBA" id="ARBA00023326"/>
    </source>
</evidence>
<dbReference type="SUPFAM" id="SSF51445">
    <property type="entry name" value="(Trans)glycosidases"/>
    <property type="match status" value="1"/>
</dbReference>
<dbReference type="Pfam" id="PF01915">
    <property type="entry name" value="Glyco_hydro_3_C"/>
    <property type="match status" value="1"/>
</dbReference>
<dbReference type="PANTHER" id="PTHR42715:SF10">
    <property type="entry name" value="BETA-GLUCOSIDASE"/>
    <property type="match status" value="1"/>
</dbReference>
<keyword evidence="12" id="KW-1185">Reference proteome</keyword>
<dbReference type="SMART" id="SM01217">
    <property type="entry name" value="Fn3_like"/>
    <property type="match status" value="1"/>
</dbReference>
<dbReference type="Proteomes" id="UP000030651">
    <property type="component" value="Unassembled WGS sequence"/>
</dbReference>
<dbReference type="InterPro" id="IPR036962">
    <property type="entry name" value="Glyco_hydro_3_N_sf"/>
</dbReference>
<evidence type="ECO:0000313" key="11">
    <source>
        <dbReference type="EMBL" id="ETS85834.1"/>
    </source>
</evidence>
<dbReference type="InterPro" id="IPR002772">
    <property type="entry name" value="Glyco_hydro_3_C"/>
</dbReference>
<proteinExistence type="inferred from homology"/>
<comment type="similarity">
    <text evidence="3">Belongs to the glycosyl hydrolase 3 family.</text>
</comment>
<dbReference type="eggNOG" id="ENOG502QWE5">
    <property type="taxonomic scope" value="Eukaryota"/>
</dbReference>
<dbReference type="GO" id="GO:0009251">
    <property type="term" value="P:glucan catabolic process"/>
    <property type="evidence" value="ECO:0007669"/>
    <property type="project" value="TreeGrafter"/>
</dbReference>
<dbReference type="InterPro" id="IPR011658">
    <property type="entry name" value="PA14_dom"/>
</dbReference>
<keyword evidence="7" id="KW-0119">Carbohydrate metabolism</keyword>
<sequence length="871" mass="94000">MAATERVPERVTMPFDQAKVDSQLAALTLEEKVSLLGGSGFATLTGVPRLGIESMKVAEGVNGVKDAMMIDSGDTVGDVLAGKGPKTVCFPSTSCFGATWNTDLMWELGKALAQQARQKGVATIMGPGVNLHRDPRGGRNFEYFAEDPLLTGRLAASLVNGIQAHGVGACLKHFVANEGEDFRRSYNVVDPTGGRALRELYLAAFQETLRYSDPVAVMTSYNKLDGVHCSESPIIAKILRGEWNYGGAVQSDWFGTASTVDSVLAGQDLEMPGPPVWRGRRLLNAVEEGKLDETEIDKRARKMLEWIEKTTGNDFYKQPQPEDDTKAILTSRRVAEEGIVLLKNDDRALPLDFTRPLKITVSGLPAVDPPVGGGGSSLAPPSSVKTPLDGIRDVHAYPDLVDFTGGCKMNKIIPLLPSEIVRNPQDGSSTVHVVYYNNKFPTAVHHEDLHTAQVMMLGHVKPGLDEAGFNYVMSTTLVAPADGTHTIGVRSTGSYRLLVDDIEVLSASGIVANAEDLLFTPAKLEKSVLYAMKAGQSYTIKLLVHDQKSPKQKPNEPGAYASALCFQQEHPIEKVIETAVASAKRSDVAIVFAGRNAEHETEGGDMVDIQIPGDQLRLIQEVSAVSKKSIVVLYGGGAMDVSSFVDAVDAIIFAHYPGQEGGTAIANVLCGKTNPSGKLTTTWPRRLEDTPTWKHFPAIPKPDDGVNMELAEGLEVGYRRNWENIPGGPRYMFGHGLSYTSFSYTNLCLEPSAINLADEGTTDISVKLTLTNNGPVEGAEVVQLYVAPASDGNKSDPSVSMHHAKTLKGFQKLRLGSGESTEVRITVSLESAISFWHTETSEWRTAPGIYNFSIGSGPDAPYKSLTVTDKQ</sequence>
<evidence type="ECO:0000256" key="3">
    <source>
        <dbReference type="ARBA" id="ARBA00005336"/>
    </source>
</evidence>
<dbReference type="SUPFAM" id="SSF52279">
    <property type="entry name" value="Beta-D-glucan exohydrolase, C-terminal domain"/>
    <property type="match status" value="1"/>
</dbReference>
<dbReference type="OrthoDB" id="10036721at2759"/>
<dbReference type="HOGENOM" id="CLU_004542_4_0_1"/>
<evidence type="ECO:0000256" key="4">
    <source>
        <dbReference type="ARBA" id="ARBA00012744"/>
    </source>
</evidence>
<comment type="pathway">
    <text evidence="2">Glycan metabolism; cellulose degradation.</text>
</comment>
<dbReference type="InParanoid" id="W3XIK6"/>
<keyword evidence="5" id="KW-0378">Hydrolase</keyword>
<dbReference type="STRING" id="1229662.W3XIK6"/>
<dbReference type="Gene3D" id="2.60.40.10">
    <property type="entry name" value="Immunoglobulins"/>
    <property type="match status" value="1"/>
</dbReference>
<comment type="catalytic activity">
    <reaction evidence="1">
        <text>Hydrolysis of terminal, non-reducing beta-D-glucosyl residues with release of beta-D-glucose.</text>
        <dbReference type="EC" id="3.2.1.21"/>
    </reaction>
</comment>
<evidence type="ECO:0000259" key="10">
    <source>
        <dbReference type="PROSITE" id="PS51820"/>
    </source>
</evidence>
<evidence type="ECO:0000256" key="6">
    <source>
        <dbReference type="ARBA" id="ARBA00023180"/>
    </source>
</evidence>
<dbReference type="InterPro" id="IPR026891">
    <property type="entry name" value="Fn3-like"/>
</dbReference>
<dbReference type="PROSITE" id="PS51820">
    <property type="entry name" value="PA14"/>
    <property type="match status" value="1"/>
</dbReference>
<dbReference type="Pfam" id="PF00933">
    <property type="entry name" value="Glyco_hydro_3"/>
    <property type="match status" value="1"/>
</dbReference>
<dbReference type="PANTHER" id="PTHR42715">
    <property type="entry name" value="BETA-GLUCOSIDASE"/>
    <property type="match status" value="1"/>
</dbReference>
<evidence type="ECO:0000256" key="2">
    <source>
        <dbReference type="ARBA" id="ARBA00004987"/>
    </source>
</evidence>
<dbReference type="Gene3D" id="3.20.20.300">
    <property type="entry name" value="Glycoside hydrolase, family 3, N-terminal domain"/>
    <property type="match status" value="1"/>
</dbReference>
<dbReference type="InterPro" id="IPR050288">
    <property type="entry name" value="Cellulose_deg_GH3"/>
</dbReference>
<evidence type="ECO:0000313" key="12">
    <source>
        <dbReference type="Proteomes" id="UP000030651"/>
    </source>
</evidence>
<dbReference type="EC" id="3.2.1.21" evidence="4"/>
<dbReference type="KEGG" id="pfy:PFICI_03859"/>
<protein>
    <recommendedName>
        <fullName evidence="4">beta-glucosidase</fullName>
        <ecNumber evidence="4">3.2.1.21</ecNumber>
    </recommendedName>
</protein>
<dbReference type="EMBL" id="KI912110">
    <property type="protein sequence ID" value="ETS85834.1"/>
    <property type="molecule type" value="Genomic_DNA"/>
</dbReference>
<evidence type="ECO:0000256" key="5">
    <source>
        <dbReference type="ARBA" id="ARBA00022801"/>
    </source>
</evidence>
<dbReference type="InterPro" id="IPR036881">
    <property type="entry name" value="Glyco_hydro_3_C_sf"/>
</dbReference>
<reference evidence="12" key="1">
    <citation type="journal article" date="2015" name="BMC Genomics">
        <title>Genomic and transcriptomic analysis of the endophytic fungus Pestalotiopsis fici reveals its lifestyle and high potential for synthesis of natural products.</title>
        <authorList>
            <person name="Wang X."/>
            <person name="Zhang X."/>
            <person name="Liu L."/>
            <person name="Xiang M."/>
            <person name="Wang W."/>
            <person name="Sun X."/>
            <person name="Che Y."/>
            <person name="Guo L."/>
            <person name="Liu G."/>
            <person name="Guo L."/>
            <person name="Wang C."/>
            <person name="Yin W.B."/>
            <person name="Stadler M."/>
            <person name="Zhang X."/>
            <person name="Liu X."/>
        </authorList>
    </citation>
    <scope>NUCLEOTIDE SEQUENCE [LARGE SCALE GENOMIC DNA]</scope>
    <source>
        <strain evidence="12">W106-1 / CGMCC3.15140</strain>
    </source>
</reference>
<accession>W3XIK6</accession>
<dbReference type="InterPro" id="IPR017853">
    <property type="entry name" value="GH"/>
</dbReference>
<dbReference type="InterPro" id="IPR013783">
    <property type="entry name" value="Ig-like_fold"/>
</dbReference>
<dbReference type="GeneID" id="19268872"/>
<gene>
    <name evidence="11" type="ORF">PFICI_03859</name>
</gene>
<evidence type="ECO:0000256" key="7">
    <source>
        <dbReference type="ARBA" id="ARBA00023277"/>
    </source>
</evidence>
<dbReference type="PRINTS" id="PR00133">
    <property type="entry name" value="GLHYDRLASE3"/>
</dbReference>
<dbReference type="InterPro" id="IPR001764">
    <property type="entry name" value="Glyco_hydro_3_N"/>
</dbReference>
<dbReference type="Gene3D" id="3.40.50.1700">
    <property type="entry name" value="Glycoside hydrolase family 3 C-terminal domain"/>
    <property type="match status" value="1"/>
</dbReference>
<dbReference type="Gene3D" id="2.60.120.260">
    <property type="entry name" value="Galactose-binding domain-like"/>
    <property type="match status" value="1"/>
</dbReference>
<feature type="domain" description="PA14" evidence="10">
    <location>
        <begin position="426"/>
        <end position="580"/>
    </location>
</feature>
<evidence type="ECO:0000256" key="1">
    <source>
        <dbReference type="ARBA" id="ARBA00000448"/>
    </source>
</evidence>
<dbReference type="SMART" id="SM00758">
    <property type="entry name" value="PA14"/>
    <property type="match status" value="1"/>
</dbReference>
<organism evidence="11 12">
    <name type="scientific">Pestalotiopsis fici (strain W106-1 / CGMCC3.15140)</name>
    <dbReference type="NCBI Taxonomy" id="1229662"/>
    <lineage>
        <taxon>Eukaryota</taxon>
        <taxon>Fungi</taxon>
        <taxon>Dikarya</taxon>
        <taxon>Ascomycota</taxon>
        <taxon>Pezizomycotina</taxon>
        <taxon>Sordariomycetes</taxon>
        <taxon>Xylariomycetidae</taxon>
        <taxon>Amphisphaeriales</taxon>
        <taxon>Sporocadaceae</taxon>
        <taxon>Pestalotiopsis</taxon>
    </lineage>
</organism>
<keyword evidence="9" id="KW-0624">Polysaccharide degradation</keyword>
<dbReference type="Pfam" id="PF14310">
    <property type="entry name" value="Fn3-like"/>
    <property type="match status" value="1"/>
</dbReference>
<dbReference type="Pfam" id="PF07691">
    <property type="entry name" value="PA14"/>
    <property type="match status" value="1"/>
</dbReference>
<dbReference type="AlphaFoldDB" id="W3XIK6"/>
<dbReference type="GO" id="GO:0008422">
    <property type="term" value="F:beta-glucosidase activity"/>
    <property type="evidence" value="ECO:0007669"/>
    <property type="project" value="UniProtKB-EC"/>
</dbReference>
<name>W3XIK6_PESFW</name>
<dbReference type="RefSeq" id="XP_007830631.1">
    <property type="nucleotide sequence ID" value="XM_007832440.1"/>
</dbReference>
<keyword evidence="6" id="KW-0325">Glycoprotein</keyword>